<gene>
    <name evidence="1" type="ORF">GRFL_0743</name>
</gene>
<proteinExistence type="predicted"/>
<keyword evidence="2" id="KW-1185">Reference proteome</keyword>
<evidence type="ECO:0000313" key="1">
    <source>
        <dbReference type="EMBL" id="APU67467.1"/>
    </source>
</evidence>
<evidence type="ECO:0000313" key="2">
    <source>
        <dbReference type="Proteomes" id="UP000186230"/>
    </source>
</evidence>
<organism evidence="1 2">
    <name type="scientific">Christiangramia flava JLT2011</name>
    <dbReference type="NCBI Taxonomy" id="1229726"/>
    <lineage>
        <taxon>Bacteria</taxon>
        <taxon>Pseudomonadati</taxon>
        <taxon>Bacteroidota</taxon>
        <taxon>Flavobacteriia</taxon>
        <taxon>Flavobacteriales</taxon>
        <taxon>Flavobacteriaceae</taxon>
        <taxon>Christiangramia</taxon>
    </lineage>
</organism>
<reference evidence="1 2" key="1">
    <citation type="submission" date="2016-07" db="EMBL/GenBank/DDBJ databases">
        <title>Multi-omics approach to identify versatile polysaccharide utilization systems of a marine flavobacterium Gramella flava.</title>
        <authorList>
            <person name="Tang K."/>
        </authorList>
    </citation>
    <scope>NUCLEOTIDE SEQUENCE [LARGE SCALE GENOMIC DNA]</scope>
    <source>
        <strain evidence="1 2">JLT2011</strain>
    </source>
</reference>
<dbReference type="Proteomes" id="UP000186230">
    <property type="component" value="Chromosome"/>
</dbReference>
<dbReference type="STRING" id="1229726.GRFL_0743"/>
<protein>
    <submittedName>
        <fullName evidence="1">Uncharacterized protein</fullName>
    </submittedName>
</protein>
<name>A0A1L7I1H9_9FLAO</name>
<dbReference type="OrthoDB" id="572467at2"/>
<dbReference type="AlphaFoldDB" id="A0A1L7I1H9"/>
<accession>A0A1L7I1H9</accession>
<dbReference type="KEGG" id="gfl:GRFL_0743"/>
<dbReference type="RefSeq" id="WP_083643337.1">
    <property type="nucleotide sequence ID" value="NZ_AMRU01000003.1"/>
</dbReference>
<sequence length="119" mass="13948">MEKIIFVYNATSGKANAFLDSLHKIMSPATYECPLCQLTHGPVSEKRRWKEFRENLSLETEFLHRDEFQKSYASKFGYQFEFPVILMAQPKGLELLVSAVELWSFENVEELIRVLNERI</sequence>
<dbReference type="EMBL" id="CP016359">
    <property type="protein sequence ID" value="APU67467.1"/>
    <property type="molecule type" value="Genomic_DNA"/>
</dbReference>